<sequence>MHMVDGDSIWYTMEVLCAYEMQSRIWKESKFGMIGYVKFVSCTRGFPKVFRTSSMSLVRGFRLPTSCINRGGA</sequence>
<evidence type="ECO:0000313" key="2">
    <source>
        <dbReference type="Proteomes" id="UP000007306"/>
    </source>
</evidence>
<reference evidence="1" key="1">
    <citation type="submission" date="2015-06" db="UniProtKB">
        <authorList>
            <consortium name="EnsemblPlants"/>
        </authorList>
    </citation>
    <scope>IDENTIFICATION</scope>
</reference>
<dbReference type="Proteomes" id="UP000007306">
    <property type="component" value="Chromosome 8"/>
</dbReference>
<dbReference type="Gramene" id="ORGLA08G0092800.1">
    <property type="protein sequence ID" value="ORGLA08G0092800.1"/>
    <property type="gene ID" value="ORGLA08G0092800"/>
</dbReference>
<name>I1QHM7_ORYGL</name>
<dbReference type="AlphaFoldDB" id="I1QHM7"/>
<keyword evidence="2" id="KW-1185">Reference proteome</keyword>
<dbReference type="HOGENOM" id="CLU_181795_0_0_1"/>
<proteinExistence type="predicted"/>
<protein>
    <submittedName>
        <fullName evidence="1">Uncharacterized protein</fullName>
    </submittedName>
</protein>
<organism evidence="1 2">
    <name type="scientific">Oryza glaberrima</name>
    <name type="common">African rice</name>
    <dbReference type="NCBI Taxonomy" id="4538"/>
    <lineage>
        <taxon>Eukaryota</taxon>
        <taxon>Viridiplantae</taxon>
        <taxon>Streptophyta</taxon>
        <taxon>Embryophyta</taxon>
        <taxon>Tracheophyta</taxon>
        <taxon>Spermatophyta</taxon>
        <taxon>Magnoliopsida</taxon>
        <taxon>Liliopsida</taxon>
        <taxon>Poales</taxon>
        <taxon>Poaceae</taxon>
        <taxon>BOP clade</taxon>
        <taxon>Oryzoideae</taxon>
        <taxon>Oryzeae</taxon>
        <taxon>Oryzinae</taxon>
        <taxon>Oryza</taxon>
    </lineage>
</organism>
<reference evidence="1 2" key="2">
    <citation type="submission" date="2018-04" db="EMBL/GenBank/DDBJ databases">
        <title>OglaRS2 (Oryza glaberrima Reference Sequence Version 2).</title>
        <authorList>
            <person name="Zhang J."/>
            <person name="Kudrna D."/>
            <person name="Lee S."/>
            <person name="Talag J."/>
            <person name="Rajasekar S."/>
            <person name="Wing R.A."/>
        </authorList>
    </citation>
    <scope>NUCLEOTIDE SEQUENCE [LARGE SCALE GENOMIC DNA]</scope>
    <source>
        <strain evidence="1 2">cv. IRGC 96717</strain>
    </source>
</reference>
<accession>I1QHM7</accession>
<evidence type="ECO:0000313" key="1">
    <source>
        <dbReference type="EnsemblPlants" id="ORGLA08G0092800.1"/>
    </source>
</evidence>
<dbReference type="EnsemblPlants" id="ORGLA08G0092800.1">
    <property type="protein sequence ID" value="ORGLA08G0092800.1"/>
    <property type="gene ID" value="ORGLA08G0092800"/>
</dbReference>